<sequence length="192" mass="21419">MASPEFDDARPVPDDRPASVTFVLAGGCFWCLDAVYRITRGVTSVVSGYTGGATDRPTYYEVCSGHTGHAEAVAVTFDPSVVPADVILDLFFTGHDPTTLNRQGYDVGTQYRSAMFWADDDQRELFAAAIERTQPLWDRPIVTTLEPLGTFWEAEPEHQDFYAAQPWNGYCQVIINPKLAKVRQRYSAWLTA</sequence>
<dbReference type="PANTHER" id="PTHR43774:SF1">
    <property type="entry name" value="PEPTIDE METHIONINE SULFOXIDE REDUCTASE MSRA 2"/>
    <property type="match status" value="1"/>
</dbReference>
<dbReference type="EC" id="1.8.4.11" evidence="5"/>
<comment type="catalytic activity">
    <reaction evidence="3 5">
        <text>L-methionyl-[protein] + [thioredoxin]-disulfide + H2O = L-methionyl-(S)-S-oxide-[protein] + [thioredoxin]-dithiol</text>
        <dbReference type="Rhea" id="RHEA:14217"/>
        <dbReference type="Rhea" id="RHEA-COMP:10698"/>
        <dbReference type="Rhea" id="RHEA-COMP:10700"/>
        <dbReference type="Rhea" id="RHEA-COMP:12313"/>
        <dbReference type="Rhea" id="RHEA-COMP:12315"/>
        <dbReference type="ChEBI" id="CHEBI:15377"/>
        <dbReference type="ChEBI" id="CHEBI:16044"/>
        <dbReference type="ChEBI" id="CHEBI:29950"/>
        <dbReference type="ChEBI" id="CHEBI:44120"/>
        <dbReference type="ChEBI" id="CHEBI:50058"/>
        <dbReference type="EC" id="1.8.4.11"/>
    </reaction>
</comment>
<organism evidence="7 8">
    <name type="scientific">Kocuria turfanensis</name>
    <dbReference type="NCBI Taxonomy" id="388357"/>
    <lineage>
        <taxon>Bacteria</taxon>
        <taxon>Bacillati</taxon>
        <taxon>Actinomycetota</taxon>
        <taxon>Actinomycetes</taxon>
        <taxon>Micrococcales</taxon>
        <taxon>Micrococcaceae</taxon>
        <taxon>Kocuria</taxon>
    </lineage>
</organism>
<keyword evidence="2 5" id="KW-0560">Oxidoreductase</keyword>
<evidence type="ECO:0000256" key="1">
    <source>
        <dbReference type="ARBA" id="ARBA00005591"/>
    </source>
</evidence>
<proteinExistence type="inferred from homology"/>
<name>A0A512I989_9MICC</name>
<accession>A0A512I989</accession>
<feature type="domain" description="Peptide methionine sulphoxide reductase MsrA" evidence="6">
    <location>
        <begin position="22"/>
        <end position="172"/>
    </location>
</feature>
<gene>
    <name evidence="7" type="primary">msrA_1</name>
    <name evidence="5" type="synonym">msrA</name>
    <name evidence="7" type="ORF">KTU01_03400</name>
</gene>
<dbReference type="NCBIfam" id="TIGR00401">
    <property type="entry name" value="msrA"/>
    <property type="match status" value="1"/>
</dbReference>
<dbReference type="STRING" id="388357.GCA_001580365_00740"/>
<dbReference type="RefSeq" id="WP_062734578.1">
    <property type="nucleotide sequence ID" value="NZ_BJZS01000009.1"/>
</dbReference>
<evidence type="ECO:0000256" key="4">
    <source>
        <dbReference type="ARBA" id="ARBA00048782"/>
    </source>
</evidence>
<dbReference type="EMBL" id="BJZS01000009">
    <property type="protein sequence ID" value="GEO94217.1"/>
    <property type="molecule type" value="Genomic_DNA"/>
</dbReference>
<evidence type="ECO:0000256" key="3">
    <source>
        <dbReference type="ARBA" id="ARBA00047806"/>
    </source>
</evidence>
<dbReference type="GO" id="GO:0033744">
    <property type="term" value="F:L-methionine:thioredoxin-disulfide S-oxidoreductase activity"/>
    <property type="evidence" value="ECO:0007669"/>
    <property type="project" value="RHEA"/>
</dbReference>
<comment type="catalytic activity">
    <reaction evidence="4 5">
        <text>[thioredoxin]-disulfide + L-methionine + H2O = L-methionine (S)-S-oxide + [thioredoxin]-dithiol</text>
        <dbReference type="Rhea" id="RHEA:19993"/>
        <dbReference type="Rhea" id="RHEA-COMP:10698"/>
        <dbReference type="Rhea" id="RHEA-COMP:10700"/>
        <dbReference type="ChEBI" id="CHEBI:15377"/>
        <dbReference type="ChEBI" id="CHEBI:29950"/>
        <dbReference type="ChEBI" id="CHEBI:50058"/>
        <dbReference type="ChEBI" id="CHEBI:57844"/>
        <dbReference type="ChEBI" id="CHEBI:58772"/>
        <dbReference type="EC" id="1.8.4.11"/>
    </reaction>
</comment>
<comment type="caution">
    <text evidence="7">The sequence shown here is derived from an EMBL/GenBank/DDBJ whole genome shotgun (WGS) entry which is preliminary data.</text>
</comment>
<dbReference type="HAMAP" id="MF_01401">
    <property type="entry name" value="MsrA"/>
    <property type="match status" value="1"/>
</dbReference>
<evidence type="ECO:0000256" key="2">
    <source>
        <dbReference type="ARBA" id="ARBA00023002"/>
    </source>
</evidence>
<feature type="active site" evidence="5">
    <location>
        <position position="28"/>
    </location>
</feature>
<dbReference type="Pfam" id="PF01625">
    <property type="entry name" value="PMSR"/>
    <property type="match status" value="1"/>
</dbReference>
<dbReference type="InterPro" id="IPR002569">
    <property type="entry name" value="Met_Sox_Rdtase_MsrA_dom"/>
</dbReference>
<dbReference type="Proteomes" id="UP000321103">
    <property type="component" value="Unassembled WGS sequence"/>
</dbReference>
<comment type="function">
    <text evidence="5">Has an important function as a repair enzyme for proteins that have been inactivated by oxidation. Catalyzes the reversible oxidation-reduction of methionine sulfoxide in proteins to methionine.</text>
</comment>
<keyword evidence="8" id="KW-1185">Reference proteome</keyword>
<protein>
    <recommendedName>
        <fullName evidence="5">Peptide methionine sulfoxide reductase MsrA</fullName>
        <shortName evidence="5">Protein-methionine-S-oxide reductase</shortName>
        <ecNumber evidence="5">1.8.4.11</ecNumber>
    </recommendedName>
    <alternativeName>
        <fullName evidence="5">Peptide-methionine (S)-S-oxide reductase</fullName>
        <shortName evidence="5">Peptide Met(O) reductase</shortName>
    </alternativeName>
</protein>
<dbReference type="AlphaFoldDB" id="A0A512I989"/>
<dbReference type="GO" id="GO:0008113">
    <property type="term" value="F:peptide-methionine (S)-S-oxide reductase activity"/>
    <property type="evidence" value="ECO:0007669"/>
    <property type="project" value="UniProtKB-UniRule"/>
</dbReference>
<dbReference type="InterPro" id="IPR036509">
    <property type="entry name" value="Met_Sox_Rdtase_MsrA_sf"/>
</dbReference>
<evidence type="ECO:0000256" key="5">
    <source>
        <dbReference type="HAMAP-Rule" id="MF_01401"/>
    </source>
</evidence>
<comment type="similarity">
    <text evidence="1 5">Belongs to the MsrA Met sulfoxide reductase family.</text>
</comment>
<dbReference type="SUPFAM" id="SSF55068">
    <property type="entry name" value="Peptide methionine sulfoxide reductase"/>
    <property type="match status" value="1"/>
</dbReference>
<evidence type="ECO:0000313" key="8">
    <source>
        <dbReference type="Proteomes" id="UP000321103"/>
    </source>
</evidence>
<dbReference type="Gene3D" id="3.30.1060.10">
    <property type="entry name" value="Peptide methionine sulphoxide reductase MsrA"/>
    <property type="match status" value="1"/>
</dbReference>
<evidence type="ECO:0000259" key="6">
    <source>
        <dbReference type="Pfam" id="PF01625"/>
    </source>
</evidence>
<dbReference type="PANTHER" id="PTHR43774">
    <property type="entry name" value="PEPTIDE METHIONINE SULFOXIDE REDUCTASE"/>
    <property type="match status" value="1"/>
</dbReference>
<evidence type="ECO:0000313" key="7">
    <source>
        <dbReference type="EMBL" id="GEO94217.1"/>
    </source>
</evidence>
<reference evidence="7 8" key="1">
    <citation type="submission" date="2019-07" db="EMBL/GenBank/DDBJ databases">
        <title>Whole genome shotgun sequence of Kocuria turfanensis NBRC 107627.</title>
        <authorList>
            <person name="Hosoyama A."/>
            <person name="Uohara A."/>
            <person name="Ohji S."/>
            <person name="Ichikawa N."/>
        </authorList>
    </citation>
    <scope>NUCLEOTIDE SEQUENCE [LARGE SCALE GENOMIC DNA]</scope>
    <source>
        <strain evidence="7 8">NBRC 107627</strain>
    </source>
</reference>